<organism evidence="1 2">
    <name type="scientific">Leptospira interrogans serovar Bataviae</name>
    <dbReference type="NCBI Taxonomy" id="312175"/>
    <lineage>
        <taxon>Bacteria</taxon>
        <taxon>Pseudomonadati</taxon>
        <taxon>Spirochaetota</taxon>
        <taxon>Spirochaetia</taxon>
        <taxon>Leptospirales</taxon>
        <taxon>Leptospiraceae</taxon>
        <taxon>Leptospira</taxon>
    </lineage>
</organism>
<geneLocation type="plasmid" evidence="1 2">
    <name>p1</name>
</geneLocation>
<dbReference type="Proteomes" id="UP000663255">
    <property type="component" value="Plasmid p1"/>
</dbReference>
<sequence>MRFNFLTNCEYKMPASSGMNQYKLMIKNEKLNITGFKEEQIDLPPDYSIRLNFKIKEVEIEFSPPFEQIFKKEKDRTSIKEIRKVYEIIATVEPNPEPDENKPCEIPKN</sequence>
<protein>
    <submittedName>
        <fullName evidence="1">Uncharacterized protein</fullName>
    </submittedName>
</protein>
<reference evidence="1" key="1">
    <citation type="submission" date="2019-09" db="EMBL/GenBank/DDBJ databases">
        <title>Comparative Genomics of Leptospira interrogans Reveals Genome Plasticity - A Common Adaptive Strategy for Survival in Various Hosts.</title>
        <authorList>
            <person name="Ramli S.R."/>
            <person name="Bunk B."/>
            <person name="Goris M."/>
            <person name="Bhuju S."/>
            <person name="Jarek M."/>
            <person name="Sproer C."/>
            <person name="Mustakim S."/>
            <person name="Strommenger B."/>
            <person name="Pessler F."/>
        </authorList>
    </citation>
    <scope>NUCLEOTIDE SEQUENCE</scope>
    <source>
        <strain evidence="1">1489</strain>
        <plasmid evidence="1">p1</plasmid>
    </source>
</reference>
<evidence type="ECO:0000313" key="2">
    <source>
        <dbReference type="Proteomes" id="UP000663255"/>
    </source>
</evidence>
<dbReference type="EMBL" id="CP043895">
    <property type="protein sequence ID" value="QOI53058.1"/>
    <property type="molecule type" value="Genomic_DNA"/>
</dbReference>
<proteinExistence type="predicted"/>
<keyword evidence="1" id="KW-0614">Plasmid</keyword>
<gene>
    <name evidence="1" type="ORF">Lepto1489_21655</name>
</gene>
<evidence type="ECO:0000313" key="1">
    <source>
        <dbReference type="EMBL" id="QOI53058.1"/>
    </source>
</evidence>
<name>A0AAP9WQ07_LEPIR</name>
<accession>A0AAP9WQ07</accession>
<dbReference type="AlphaFoldDB" id="A0AAP9WQ07"/>